<keyword evidence="1" id="KW-0472">Membrane</keyword>
<keyword evidence="1" id="KW-0812">Transmembrane</keyword>
<dbReference type="Proteomes" id="UP001055048">
    <property type="component" value="Unassembled WGS sequence"/>
</dbReference>
<dbReference type="EMBL" id="BQNL01000001">
    <property type="protein sequence ID" value="GKH11944.1"/>
    <property type="molecule type" value="Genomic_DNA"/>
</dbReference>
<name>A0AA37JTT2_BACUN</name>
<evidence type="ECO:0000256" key="1">
    <source>
        <dbReference type="SAM" id="Phobius"/>
    </source>
</evidence>
<reference evidence="2" key="1">
    <citation type="submission" date="2022-01" db="EMBL/GenBank/DDBJ databases">
        <title>Novel bile acid biosynthetic pathways are enriched in the microbiome of centenarians.</title>
        <authorList>
            <person name="Sato Y."/>
            <person name="Atarashi K."/>
            <person name="Plichta R.D."/>
            <person name="Arai Y."/>
            <person name="Sasajima S."/>
            <person name="Kearney M.S."/>
            <person name="Suda W."/>
            <person name="Takeshita K."/>
            <person name="Sasaki T."/>
            <person name="Okamoto S."/>
            <person name="Skelly N.A."/>
            <person name="Okamura Y."/>
            <person name="Vlamakis H."/>
            <person name="Li Y."/>
            <person name="Tanoue T."/>
            <person name="Takei H."/>
            <person name="Nittono H."/>
            <person name="Narushima S."/>
            <person name="Irie J."/>
            <person name="Itoh H."/>
            <person name="Moriya K."/>
            <person name="Sugiura Y."/>
            <person name="Suematsu M."/>
            <person name="Moritoki N."/>
            <person name="Shibata S."/>
            <person name="Littman R.D."/>
            <person name="Fischbach A.M."/>
            <person name="Uwamino Y."/>
            <person name="Inoue T."/>
            <person name="Honda A."/>
            <person name="Hattori M."/>
            <person name="Murai T."/>
            <person name="Xavier J.R."/>
            <person name="Hirose N."/>
            <person name="Honda K."/>
        </authorList>
    </citation>
    <scope>NUCLEOTIDE SEQUENCE</scope>
    <source>
        <strain evidence="2">CE91-St12</strain>
    </source>
</reference>
<dbReference type="AlphaFoldDB" id="A0AA37JTT2"/>
<sequence>MRNQICGRGGALQALRLMWAIGIGSFVILTSNNNLNYETGKKAESLRTDDHAYKYGVRAKLLLG</sequence>
<protein>
    <submittedName>
        <fullName evidence="2">Uncharacterized protein</fullName>
    </submittedName>
</protein>
<keyword evidence="1" id="KW-1133">Transmembrane helix</keyword>
<feature type="transmembrane region" description="Helical" evidence="1">
    <location>
        <begin position="12"/>
        <end position="31"/>
    </location>
</feature>
<gene>
    <name evidence="2" type="ORF">CE91St12_01540</name>
</gene>
<organism evidence="2 3">
    <name type="scientific">Bacteroides uniformis</name>
    <dbReference type="NCBI Taxonomy" id="820"/>
    <lineage>
        <taxon>Bacteria</taxon>
        <taxon>Pseudomonadati</taxon>
        <taxon>Bacteroidota</taxon>
        <taxon>Bacteroidia</taxon>
        <taxon>Bacteroidales</taxon>
        <taxon>Bacteroidaceae</taxon>
        <taxon>Bacteroides</taxon>
    </lineage>
</organism>
<proteinExistence type="predicted"/>
<evidence type="ECO:0000313" key="2">
    <source>
        <dbReference type="EMBL" id="GKH11944.1"/>
    </source>
</evidence>
<accession>A0AA37JTT2</accession>
<evidence type="ECO:0000313" key="3">
    <source>
        <dbReference type="Proteomes" id="UP001055048"/>
    </source>
</evidence>
<comment type="caution">
    <text evidence="2">The sequence shown here is derived from an EMBL/GenBank/DDBJ whole genome shotgun (WGS) entry which is preliminary data.</text>
</comment>